<dbReference type="PANTHER" id="PTHR10880:SF48">
    <property type="entry name" value="MORTALITY FACTOR 4 LIKE 2"/>
    <property type="match status" value="1"/>
</dbReference>
<keyword evidence="8" id="KW-1185">Reference proteome</keyword>
<feature type="region of interest" description="Disordered" evidence="6">
    <location>
        <begin position="107"/>
        <end position="235"/>
    </location>
</feature>
<comment type="subcellular location">
    <subcellularLocation>
        <location evidence="1">Nucleus</location>
    </subcellularLocation>
</comment>
<dbReference type="InterPro" id="IPR026541">
    <property type="entry name" value="MRG_dom"/>
</dbReference>
<dbReference type="WBParaSite" id="nRc.2.0.1.t08477-RA">
    <property type="protein sequence ID" value="nRc.2.0.1.t08477-RA"/>
    <property type="gene ID" value="nRc.2.0.1.g08477"/>
</dbReference>
<dbReference type="OMA" id="HKFFDIE"/>
<evidence type="ECO:0000256" key="2">
    <source>
        <dbReference type="ARBA" id="ARBA00022853"/>
    </source>
</evidence>
<dbReference type="AlphaFoldDB" id="A0A915I2X4"/>
<dbReference type="InterPro" id="IPR016197">
    <property type="entry name" value="Chromo-like_dom_sf"/>
</dbReference>
<evidence type="ECO:0000256" key="4">
    <source>
        <dbReference type="ARBA" id="ARBA00023163"/>
    </source>
</evidence>
<evidence type="ECO:0000256" key="3">
    <source>
        <dbReference type="ARBA" id="ARBA00023015"/>
    </source>
</evidence>
<feature type="compositionally biased region" description="Polar residues" evidence="6">
    <location>
        <begin position="217"/>
        <end position="235"/>
    </location>
</feature>
<evidence type="ECO:0000256" key="5">
    <source>
        <dbReference type="ARBA" id="ARBA00023242"/>
    </source>
</evidence>
<evidence type="ECO:0000256" key="6">
    <source>
        <dbReference type="SAM" id="MobiDB-lite"/>
    </source>
</evidence>
<keyword evidence="4" id="KW-0804">Transcription</keyword>
<dbReference type="SUPFAM" id="SSF54160">
    <property type="entry name" value="Chromo domain-like"/>
    <property type="match status" value="1"/>
</dbReference>
<name>A0A915I2X4_ROMCU</name>
<sequence length="421" mass="46628">MPSEEAKYSKDEKVLCKHGMCYYPAKVLDVEKMTAAEIDDRKSNAGNDNADVIAAAAASTGDGYKYFVHYQGWNPKWDEWVTDARLDKFTDEKAKLALEEQKRILEQRKKKKSGGAIQGNCSKMSSKESDRASITSSVPDHVTLKDIELGSRGSSPSVESTVSSSATVATSGGATGSATTAKKSRAKTSKPTVVVETGQSSGAPEAKKRKTKAAEIQNDQSKSTQHNAPLSANQIASSSCVQSEQDYLTRPEVCVKIPDDLRPLLIDDWDLVVQQMKLARLPAKPTVAQIFKEYVREKQSLRNISTSKLSQIVSSAEGLCAYFDVMLPVQLLYKFERPQYADLYAKDPDFIPSENYGYVHLLRLFVRFGHMLTCTALDDKSISTVLLGVSEFLKYMKKIKPQHLATDYETPTPDYIRLAYS</sequence>
<dbReference type="GO" id="GO:0035267">
    <property type="term" value="C:NuA4 histone acetyltransferase complex"/>
    <property type="evidence" value="ECO:0007669"/>
    <property type="project" value="TreeGrafter"/>
</dbReference>
<organism evidence="8 9">
    <name type="scientific">Romanomermis culicivorax</name>
    <name type="common">Nematode worm</name>
    <dbReference type="NCBI Taxonomy" id="13658"/>
    <lineage>
        <taxon>Eukaryota</taxon>
        <taxon>Metazoa</taxon>
        <taxon>Ecdysozoa</taxon>
        <taxon>Nematoda</taxon>
        <taxon>Enoplea</taxon>
        <taxon>Dorylaimia</taxon>
        <taxon>Mermithida</taxon>
        <taxon>Mermithoidea</taxon>
        <taxon>Mermithidae</taxon>
        <taxon>Romanomermis</taxon>
    </lineage>
</organism>
<dbReference type="Proteomes" id="UP000887565">
    <property type="component" value="Unplaced"/>
</dbReference>
<feature type="compositionally biased region" description="Low complexity" evidence="6">
    <location>
        <begin position="150"/>
        <end position="181"/>
    </location>
</feature>
<dbReference type="PROSITE" id="PS51640">
    <property type="entry name" value="MRG"/>
    <property type="match status" value="1"/>
</dbReference>
<evidence type="ECO:0000313" key="8">
    <source>
        <dbReference type="Proteomes" id="UP000887565"/>
    </source>
</evidence>
<evidence type="ECO:0000256" key="1">
    <source>
        <dbReference type="ARBA" id="ARBA00004123"/>
    </source>
</evidence>
<dbReference type="GO" id="GO:0005634">
    <property type="term" value="C:nucleus"/>
    <property type="evidence" value="ECO:0007669"/>
    <property type="project" value="UniProtKB-SubCell"/>
</dbReference>
<dbReference type="InterPro" id="IPR000953">
    <property type="entry name" value="Chromo/chromo_shadow_dom"/>
</dbReference>
<dbReference type="Pfam" id="PF05712">
    <property type="entry name" value="MRG"/>
    <property type="match status" value="1"/>
</dbReference>
<evidence type="ECO:0000259" key="7">
    <source>
        <dbReference type="SMART" id="SM00298"/>
    </source>
</evidence>
<dbReference type="SMART" id="SM00298">
    <property type="entry name" value="CHROMO"/>
    <property type="match status" value="1"/>
</dbReference>
<dbReference type="Gene3D" id="2.30.30.140">
    <property type="match status" value="1"/>
</dbReference>
<dbReference type="PANTHER" id="PTHR10880">
    <property type="entry name" value="MORTALITY FACTOR 4-LIKE PROTEIN"/>
    <property type="match status" value="1"/>
</dbReference>
<dbReference type="InterPro" id="IPR038217">
    <property type="entry name" value="MRG_C_sf"/>
</dbReference>
<keyword evidence="2" id="KW-0156">Chromatin regulator</keyword>
<accession>A0A915I2X4</accession>
<dbReference type="Pfam" id="PF11717">
    <property type="entry name" value="Tudor-knot"/>
    <property type="match status" value="1"/>
</dbReference>
<dbReference type="Gene3D" id="1.10.274.30">
    <property type="entry name" value="MRG domain"/>
    <property type="match status" value="1"/>
</dbReference>
<keyword evidence="5" id="KW-0539">Nucleus</keyword>
<feature type="domain" description="Chromo" evidence="7">
    <location>
        <begin position="31"/>
        <end position="104"/>
    </location>
</feature>
<protein>
    <submittedName>
        <fullName evidence="9">Chromo domain-containing protein</fullName>
    </submittedName>
</protein>
<proteinExistence type="predicted"/>
<dbReference type="InterPro" id="IPR025995">
    <property type="entry name" value="Tudor-knot"/>
</dbReference>
<reference evidence="9" key="1">
    <citation type="submission" date="2022-11" db="UniProtKB">
        <authorList>
            <consortium name="WormBaseParasite"/>
        </authorList>
    </citation>
    <scope>IDENTIFICATION</scope>
</reference>
<keyword evidence="3" id="KW-0805">Transcription regulation</keyword>
<dbReference type="GO" id="GO:0006355">
    <property type="term" value="P:regulation of DNA-templated transcription"/>
    <property type="evidence" value="ECO:0007669"/>
    <property type="project" value="InterPro"/>
</dbReference>
<dbReference type="GO" id="GO:0006325">
    <property type="term" value="P:chromatin organization"/>
    <property type="evidence" value="ECO:0007669"/>
    <property type="project" value="UniProtKB-KW"/>
</dbReference>
<evidence type="ECO:0000313" key="9">
    <source>
        <dbReference type="WBParaSite" id="nRc.2.0.1.t08477-RA"/>
    </source>
</evidence>
<dbReference type="InterPro" id="IPR008676">
    <property type="entry name" value="MRG"/>
</dbReference>